<sequence length="289" mass="31588">MDDKRQYYLDTLGIAAWRLRGTETIVAEAAAGGPYMTAEKPCPFVVASARMEPEAEKHKPADDKADGTPPISSEYAGEHQTPTDAIPTCITPTDTTPPDTSPGADWETLRTQVSECTACDLHKTRTQTVFGVGSPSADWMFIGEAPGVDEDRRGEPFVGRAGRLLDAMIEAIGLQRKEVYIANILKCRPPNNRDPEPGEALSCEPFLLRQIALVNPKVILAVGRIAAQNLLATTTPIGRMRGRRFTFRDTGIPLVVTYHPAYLLRSPLQKRRGWEDLLLAGSICGTRSS</sequence>
<evidence type="ECO:0000256" key="9">
    <source>
        <dbReference type="ARBA" id="ARBA00023004"/>
    </source>
</evidence>
<accession>A0A450TX82</accession>
<dbReference type="SMART" id="SM00986">
    <property type="entry name" value="UDG"/>
    <property type="match status" value="1"/>
</dbReference>
<gene>
    <name evidence="14" type="ORF">BECKFW1821C_GA0114237_105326</name>
</gene>
<reference evidence="14" key="1">
    <citation type="submission" date="2019-02" db="EMBL/GenBank/DDBJ databases">
        <authorList>
            <person name="Gruber-Vodicka R. H."/>
            <person name="Seah K. B. B."/>
        </authorList>
    </citation>
    <scope>NUCLEOTIDE SEQUENCE</scope>
    <source>
        <strain evidence="14">BECK_BZ131</strain>
    </source>
</reference>
<keyword evidence="7" id="KW-0227">DNA damage</keyword>
<comment type="catalytic activity">
    <reaction evidence="1">
        <text>Hydrolyzes single-stranded DNA or mismatched double-stranded DNA and polynucleotides, releasing free uracil.</text>
        <dbReference type="EC" id="3.2.2.27"/>
    </reaction>
</comment>
<dbReference type="EC" id="3.2.2.27" evidence="3"/>
<dbReference type="InterPro" id="IPR051536">
    <property type="entry name" value="UDG_Type-4/5"/>
</dbReference>
<dbReference type="PANTHER" id="PTHR33693">
    <property type="entry name" value="TYPE-5 URACIL-DNA GLYCOSYLASE"/>
    <property type="match status" value="1"/>
</dbReference>
<evidence type="ECO:0000256" key="6">
    <source>
        <dbReference type="ARBA" id="ARBA00022723"/>
    </source>
</evidence>
<evidence type="ECO:0000256" key="2">
    <source>
        <dbReference type="ARBA" id="ARBA00006521"/>
    </source>
</evidence>
<dbReference type="SUPFAM" id="SSF52141">
    <property type="entry name" value="Uracil-DNA glycosylase-like"/>
    <property type="match status" value="1"/>
</dbReference>
<keyword evidence="8" id="KW-0378">Hydrolase</keyword>
<dbReference type="GO" id="GO:0051539">
    <property type="term" value="F:4 iron, 4 sulfur cluster binding"/>
    <property type="evidence" value="ECO:0007669"/>
    <property type="project" value="UniProtKB-KW"/>
</dbReference>
<dbReference type="CDD" id="cd10030">
    <property type="entry name" value="UDG-F4_TTUDGA_SPO1dp_like"/>
    <property type="match status" value="1"/>
</dbReference>
<keyword evidence="11" id="KW-0234">DNA repair</keyword>
<evidence type="ECO:0000259" key="13">
    <source>
        <dbReference type="SMART" id="SM00986"/>
    </source>
</evidence>
<proteinExistence type="inferred from homology"/>
<dbReference type="GO" id="GO:0006281">
    <property type="term" value="P:DNA repair"/>
    <property type="evidence" value="ECO:0007669"/>
    <property type="project" value="UniProtKB-KW"/>
</dbReference>
<dbReference type="InterPro" id="IPR005122">
    <property type="entry name" value="Uracil-DNA_glycosylase-like"/>
</dbReference>
<protein>
    <recommendedName>
        <fullName evidence="4">Type-4 uracil-DNA glycosylase</fullName>
        <ecNumber evidence="3">3.2.2.27</ecNumber>
    </recommendedName>
</protein>
<evidence type="ECO:0000256" key="5">
    <source>
        <dbReference type="ARBA" id="ARBA00022485"/>
    </source>
</evidence>
<dbReference type="GO" id="GO:0004844">
    <property type="term" value="F:uracil DNA N-glycosylase activity"/>
    <property type="evidence" value="ECO:0007669"/>
    <property type="project" value="UniProtKB-EC"/>
</dbReference>
<keyword evidence="6" id="KW-0479">Metal-binding</keyword>
<dbReference type="SMART" id="SM00987">
    <property type="entry name" value="UreE_C"/>
    <property type="match status" value="1"/>
</dbReference>
<dbReference type="PANTHER" id="PTHR33693:SF1">
    <property type="entry name" value="TYPE-4 URACIL-DNA GLYCOSYLASE"/>
    <property type="match status" value="1"/>
</dbReference>
<evidence type="ECO:0000256" key="11">
    <source>
        <dbReference type="ARBA" id="ARBA00023204"/>
    </source>
</evidence>
<feature type="compositionally biased region" description="Low complexity" evidence="12">
    <location>
        <begin position="82"/>
        <end position="102"/>
    </location>
</feature>
<comment type="similarity">
    <text evidence="2">Belongs to the uracil-DNA glycosylase (UDG) superfamily. Type 4 (UDGa) family.</text>
</comment>
<dbReference type="EMBL" id="CAADFE010000053">
    <property type="protein sequence ID" value="VFJ73649.1"/>
    <property type="molecule type" value="Genomic_DNA"/>
</dbReference>
<dbReference type="AlphaFoldDB" id="A0A450TX82"/>
<dbReference type="InterPro" id="IPR036895">
    <property type="entry name" value="Uracil-DNA_glycosylase-like_sf"/>
</dbReference>
<name>A0A450TX82_9GAMM</name>
<evidence type="ECO:0000256" key="12">
    <source>
        <dbReference type="SAM" id="MobiDB-lite"/>
    </source>
</evidence>
<feature type="domain" description="Uracil-DNA glycosylase-like" evidence="13">
    <location>
        <begin position="130"/>
        <end position="278"/>
    </location>
</feature>
<evidence type="ECO:0000256" key="1">
    <source>
        <dbReference type="ARBA" id="ARBA00001400"/>
    </source>
</evidence>
<feature type="compositionally biased region" description="Basic and acidic residues" evidence="12">
    <location>
        <begin position="51"/>
        <end position="66"/>
    </location>
</feature>
<dbReference type="Pfam" id="PF03167">
    <property type="entry name" value="UDG"/>
    <property type="match status" value="1"/>
</dbReference>
<evidence type="ECO:0000256" key="4">
    <source>
        <dbReference type="ARBA" id="ARBA00019403"/>
    </source>
</evidence>
<evidence type="ECO:0000256" key="7">
    <source>
        <dbReference type="ARBA" id="ARBA00022763"/>
    </source>
</evidence>
<evidence type="ECO:0000313" key="14">
    <source>
        <dbReference type="EMBL" id="VFJ73649.1"/>
    </source>
</evidence>
<evidence type="ECO:0000256" key="10">
    <source>
        <dbReference type="ARBA" id="ARBA00023014"/>
    </source>
</evidence>
<evidence type="ECO:0000256" key="8">
    <source>
        <dbReference type="ARBA" id="ARBA00022801"/>
    </source>
</evidence>
<organism evidence="14">
    <name type="scientific">Candidatus Kentrum sp. FW</name>
    <dbReference type="NCBI Taxonomy" id="2126338"/>
    <lineage>
        <taxon>Bacteria</taxon>
        <taxon>Pseudomonadati</taxon>
        <taxon>Pseudomonadota</taxon>
        <taxon>Gammaproteobacteria</taxon>
        <taxon>Candidatus Kentrum</taxon>
    </lineage>
</organism>
<keyword evidence="9" id="KW-0408">Iron</keyword>
<dbReference type="GO" id="GO:0046872">
    <property type="term" value="F:metal ion binding"/>
    <property type="evidence" value="ECO:0007669"/>
    <property type="project" value="UniProtKB-KW"/>
</dbReference>
<evidence type="ECO:0000256" key="3">
    <source>
        <dbReference type="ARBA" id="ARBA00012030"/>
    </source>
</evidence>
<feature type="region of interest" description="Disordered" evidence="12">
    <location>
        <begin position="51"/>
        <end position="103"/>
    </location>
</feature>
<keyword evidence="5" id="KW-0004">4Fe-4S</keyword>
<dbReference type="InterPro" id="IPR005273">
    <property type="entry name" value="Ura-DNA_glyco_family4"/>
</dbReference>
<keyword evidence="10" id="KW-0411">Iron-sulfur</keyword>
<dbReference type="Gene3D" id="3.40.470.10">
    <property type="entry name" value="Uracil-DNA glycosylase-like domain"/>
    <property type="match status" value="1"/>
</dbReference>
<dbReference type="NCBIfam" id="TIGR00758">
    <property type="entry name" value="UDG_fam4"/>
    <property type="match status" value="1"/>
</dbReference>